<accession>A0A8D6Q7X4</accession>
<evidence type="ECO:0000313" key="3">
    <source>
        <dbReference type="EMBL" id="CAB3558944.1"/>
    </source>
</evidence>
<feature type="signal peptide" evidence="1">
    <location>
        <begin position="1"/>
        <end position="21"/>
    </location>
</feature>
<dbReference type="GO" id="GO:0043709">
    <property type="term" value="P:cell adhesion involved in single-species biofilm formation"/>
    <property type="evidence" value="ECO:0007669"/>
    <property type="project" value="TreeGrafter"/>
</dbReference>
<evidence type="ECO:0000259" key="2">
    <source>
        <dbReference type="Pfam" id="PF00419"/>
    </source>
</evidence>
<dbReference type="InterPro" id="IPR050263">
    <property type="entry name" value="Bact_Fimbrial_Adh_Pro"/>
</dbReference>
<name>A0A8D6Q7X4_KLEPN</name>
<dbReference type="PANTHER" id="PTHR33420:SF9">
    <property type="entry name" value="MINOR FIMBRIAL SUBUNIT"/>
    <property type="match status" value="1"/>
</dbReference>
<dbReference type="Pfam" id="PF00419">
    <property type="entry name" value="Fimbrial"/>
    <property type="match status" value="1"/>
</dbReference>
<dbReference type="RefSeq" id="WP_108452531.1">
    <property type="nucleotide sequence ID" value="NZ_CABVMH010000007.1"/>
</dbReference>
<keyword evidence="1" id="KW-0732">Signal</keyword>
<protein>
    <submittedName>
        <fullName evidence="3">Fimbrial adapter PapK</fullName>
    </submittedName>
</protein>
<evidence type="ECO:0000256" key="1">
    <source>
        <dbReference type="SAM" id="SignalP"/>
    </source>
</evidence>
<dbReference type="InterPro" id="IPR036937">
    <property type="entry name" value="Adhesion_dom_fimbrial_sf"/>
</dbReference>
<sequence length="175" mass="18547">MTDMRLLMAVILLLTTSSLLAAQSNNLQMDGALVFEPCTLDSTINTLEVDFGTVIKKGLYKDHRTYAVPFVITLTDCDTSLGKIVNLTLSGPESNGLPGYLATTGAGSNGIAVGIETPEGKLLPINQLSPAYKLQDNSTIIPLQAYVEAEPDAIKHQTLVAGDFSATATLEASYP</sequence>
<dbReference type="InterPro" id="IPR008966">
    <property type="entry name" value="Adhesion_dom_sf"/>
</dbReference>
<gene>
    <name evidence="3" type="primary">papK</name>
    <name evidence="3" type="ORF">NGKP54_PROKKA_03163</name>
</gene>
<organism evidence="3">
    <name type="scientific">Klebsiella pneumoniae</name>
    <dbReference type="NCBI Taxonomy" id="573"/>
    <lineage>
        <taxon>Bacteria</taxon>
        <taxon>Pseudomonadati</taxon>
        <taxon>Pseudomonadota</taxon>
        <taxon>Gammaproteobacteria</taxon>
        <taxon>Enterobacterales</taxon>
        <taxon>Enterobacteriaceae</taxon>
        <taxon>Klebsiella/Raoultella group</taxon>
        <taxon>Klebsiella</taxon>
        <taxon>Klebsiella pneumoniae complex</taxon>
    </lineage>
</organism>
<dbReference type="InterPro" id="IPR000259">
    <property type="entry name" value="Adhesion_dom_fimbrial"/>
</dbReference>
<dbReference type="SUPFAM" id="SSF49401">
    <property type="entry name" value="Bacterial adhesins"/>
    <property type="match status" value="1"/>
</dbReference>
<dbReference type="PANTHER" id="PTHR33420">
    <property type="entry name" value="FIMBRIAL SUBUNIT ELFA-RELATED"/>
    <property type="match status" value="1"/>
</dbReference>
<dbReference type="Gene3D" id="2.60.40.1090">
    <property type="entry name" value="Fimbrial-type adhesion domain"/>
    <property type="match status" value="1"/>
</dbReference>
<reference evidence="3" key="1">
    <citation type="submission" date="2020-04" db="EMBL/GenBank/DDBJ databases">
        <authorList>
            <person name="Naeem R."/>
            <person name="Antony C."/>
            <person name="Guan Q."/>
        </authorList>
    </citation>
    <scope>NUCLEOTIDE SEQUENCE</scope>
    <source>
        <strain evidence="3">NGKP54</strain>
    </source>
</reference>
<feature type="chain" id="PRO_5034017307" evidence="1">
    <location>
        <begin position="22"/>
        <end position="175"/>
    </location>
</feature>
<feature type="domain" description="Fimbrial-type adhesion" evidence="2">
    <location>
        <begin position="29"/>
        <end position="174"/>
    </location>
</feature>
<dbReference type="GO" id="GO:0009289">
    <property type="term" value="C:pilus"/>
    <property type="evidence" value="ECO:0007669"/>
    <property type="project" value="InterPro"/>
</dbReference>
<dbReference type="AlphaFoldDB" id="A0A8D6Q7X4"/>
<proteinExistence type="predicted"/>
<dbReference type="EMBL" id="LR793264">
    <property type="protein sequence ID" value="CAB3558944.1"/>
    <property type="molecule type" value="Genomic_DNA"/>
</dbReference>